<organism evidence="2 3">
    <name type="scientific">Actinomycetospora rhizophila</name>
    <dbReference type="NCBI Taxonomy" id="1416876"/>
    <lineage>
        <taxon>Bacteria</taxon>
        <taxon>Bacillati</taxon>
        <taxon>Actinomycetota</taxon>
        <taxon>Actinomycetes</taxon>
        <taxon>Pseudonocardiales</taxon>
        <taxon>Pseudonocardiaceae</taxon>
        <taxon>Actinomycetospora</taxon>
    </lineage>
</organism>
<protein>
    <submittedName>
        <fullName evidence="2">Uncharacterized protein</fullName>
    </submittedName>
</protein>
<gene>
    <name evidence="2" type="ORF">ACFPK1_27670</name>
</gene>
<reference evidence="3" key="1">
    <citation type="journal article" date="2019" name="Int. J. Syst. Evol. Microbiol.">
        <title>The Global Catalogue of Microorganisms (GCM) 10K type strain sequencing project: providing services to taxonomists for standard genome sequencing and annotation.</title>
        <authorList>
            <consortium name="The Broad Institute Genomics Platform"/>
            <consortium name="The Broad Institute Genome Sequencing Center for Infectious Disease"/>
            <person name="Wu L."/>
            <person name="Ma J."/>
        </authorList>
    </citation>
    <scope>NUCLEOTIDE SEQUENCE [LARGE SCALE GENOMIC DNA]</scope>
    <source>
        <strain evidence="3">XZYJ18</strain>
    </source>
</reference>
<keyword evidence="3" id="KW-1185">Reference proteome</keyword>
<name>A0ABV9ZNG5_9PSEU</name>
<dbReference type="RefSeq" id="WP_378024172.1">
    <property type="nucleotide sequence ID" value="NZ_JBHSKG010000020.1"/>
</dbReference>
<dbReference type="Proteomes" id="UP001596175">
    <property type="component" value="Unassembled WGS sequence"/>
</dbReference>
<accession>A0ABV9ZNG5</accession>
<evidence type="ECO:0000313" key="3">
    <source>
        <dbReference type="Proteomes" id="UP001596175"/>
    </source>
</evidence>
<evidence type="ECO:0000313" key="2">
    <source>
        <dbReference type="EMBL" id="MFC5142040.1"/>
    </source>
</evidence>
<sequence>MTEPINATDPEGWNDVELTGDPFLVLGRRRGRKIECYRLDLHEDLFDDLRVVCDQARQLALTTRSRPYEPNAELEGGEEHFDLAVHALPDRNGPALDSPAKPSRSDPGTVGSGPARVNPSRGLKPEGQGSAEQEGASEAEESTLVTSLRRPDQLHKLTRPEFDDMRILLYAVCWQQSDGTWVAFVRKTNPRQVFHPGRRWCQYSETLKRVQNAPSFVYDDQIDAIIKADRIAGFSASTMKNLFNDVGLAMTEVPAYVSAAAERIEETLPLSGQSQSALLALGQRRQSIAVRLYALGARLDELASEAALTTERYQEVIGDDEEAAKLIVNGEFDFDEEGALVFLDVIEGRYFDDDWTGIPRRADRWSRR</sequence>
<feature type="region of interest" description="Disordered" evidence="1">
    <location>
        <begin position="89"/>
        <end position="147"/>
    </location>
</feature>
<comment type="caution">
    <text evidence="2">The sequence shown here is derived from an EMBL/GenBank/DDBJ whole genome shotgun (WGS) entry which is preliminary data.</text>
</comment>
<dbReference type="EMBL" id="JBHSKG010000020">
    <property type="protein sequence ID" value="MFC5142040.1"/>
    <property type="molecule type" value="Genomic_DNA"/>
</dbReference>
<evidence type="ECO:0000256" key="1">
    <source>
        <dbReference type="SAM" id="MobiDB-lite"/>
    </source>
</evidence>
<proteinExistence type="predicted"/>